<dbReference type="EMBL" id="KQ415823">
    <property type="protein sequence ID" value="KOG00281.1"/>
    <property type="molecule type" value="Genomic_DNA"/>
</dbReference>
<dbReference type="AlphaFoldDB" id="A0A0L8IFL2"/>
<evidence type="ECO:0000313" key="1">
    <source>
        <dbReference type="EMBL" id="KOG00281.1"/>
    </source>
</evidence>
<name>A0A0L8IFL2_OCTBM</name>
<gene>
    <name evidence="1" type="ORF">OCBIM_22005797mg</name>
</gene>
<proteinExistence type="predicted"/>
<protein>
    <submittedName>
        <fullName evidence="1">Uncharacterized protein</fullName>
    </submittedName>
</protein>
<accession>A0A0L8IFL2</accession>
<reference evidence="1" key="1">
    <citation type="submission" date="2015-07" db="EMBL/GenBank/DDBJ databases">
        <title>MeaNS - Measles Nucleotide Surveillance Program.</title>
        <authorList>
            <person name="Tran T."/>
            <person name="Druce J."/>
        </authorList>
    </citation>
    <scope>NUCLEOTIDE SEQUENCE</scope>
    <source>
        <strain evidence="1">UCB-OBI-ISO-001</strain>
        <tissue evidence="1">Gonad</tissue>
    </source>
</reference>
<sequence>METLQTMYLLSFRKLTLMYSNDPFTTFASSELDSIKVCFYKHSILINLIEKEIFIPLLEEFAS</sequence>
<organism evidence="1">
    <name type="scientific">Octopus bimaculoides</name>
    <name type="common">California two-spotted octopus</name>
    <dbReference type="NCBI Taxonomy" id="37653"/>
    <lineage>
        <taxon>Eukaryota</taxon>
        <taxon>Metazoa</taxon>
        <taxon>Spiralia</taxon>
        <taxon>Lophotrochozoa</taxon>
        <taxon>Mollusca</taxon>
        <taxon>Cephalopoda</taxon>
        <taxon>Coleoidea</taxon>
        <taxon>Octopodiformes</taxon>
        <taxon>Octopoda</taxon>
        <taxon>Incirrata</taxon>
        <taxon>Octopodidae</taxon>
        <taxon>Octopus</taxon>
    </lineage>
</organism>